<feature type="transmembrane region" description="Helical" evidence="8">
    <location>
        <begin position="12"/>
        <end position="29"/>
    </location>
</feature>
<feature type="transmembrane region" description="Helical" evidence="8">
    <location>
        <begin position="458"/>
        <end position="481"/>
    </location>
</feature>
<dbReference type="GO" id="GO:0016763">
    <property type="term" value="F:pentosyltransferase activity"/>
    <property type="evidence" value="ECO:0007669"/>
    <property type="project" value="TreeGrafter"/>
</dbReference>
<keyword evidence="6 8" id="KW-1133">Transmembrane helix</keyword>
<evidence type="ECO:0000256" key="2">
    <source>
        <dbReference type="ARBA" id="ARBA00022475"/>
    </source>
</evidence>
<evidence type="ECO:0000256" key="6">
    <source>
        <dbReference type="ARBA" id="ARBA00022989"/>
    </source>
</evidence>
<feature type="transmembrane region" description="Helical" evidence="8">
    <location>
        <begin position="115"/>
        <end position="136"/>
    </location>
</feature>
<comment type="caution">
    <text evidence="10">The sequence shown here is derived from an EMBL/GenBank/DDBJ whole genome shotgun (WGS) entry which is preliminary data.</text>
</comment>
<proteinExistence type="predicted"/>
<keyword evidence="7 8" id="KW-0472">Membrane</keyword>
<dbReference type="InterPro" id="IPR050297">
    <property type="entry name" value="LipidA_mod_glycosyltrf_83"/>
</dbReference>
<evidence type="ECO:0000313" key="11">
    <source>
        <dbReference type="Proteomes" id="UP000625316"/>
    </source>
</evidence>
<feature type="transmembrane region" description="Helical" evidence="8">
    <location>
        <begin position="269"/>
        <end position="290"/>
    </location>
</feature>
<accession>A0A928Z327</accession>
<dbReference type="Pfam" id="PF13231">
    <property type="entry name" value="PMT_2"/>
    <property type="match status" value="1"/>
</dbReference>
<keyword evidence="5 8" id="KW-0812">Transmembrane</keyword>
<dbReference type="GO" id="GO:0009103">
    <property type="term" value="P:lipopolysaccharide biosynthetic process"/>
    <property type="evidence" value="ECO:0007669"/>
    <property type="project" value="UniProtKB-ARBA"/>
</dbReference>
<feature type="transmembrane region" description="Helical" evidence="8">
    <location>
        <begin position="199"/>
        <end position="225"/>
    </location>
</feature>
<evidence type="ECO:0000256" key="3">
    <source>
        <dbReference type="ARBA" id="ARBA00022676"/>
    </source>
</evidence>
<feature type="transmembrane region" description="Helical" evidence="8">
    <location>
        <begin position="302"/>
        <end position="321"/>
    </location>
</feature>
<evidence type="ECO:0000256" key="8">
    <source>
        <dbReference type="SAM" id="Phobius"/>
    </source>
</evidence>
<evidence type="ECO:0000313" key="10">
    <source>
        <dbReference type="EMBL" id="MBE9030199.1"/>
    </source>
</evidence>
<dbReference type="AlphaFoldDB" id="A0A928Z327"/>
<feature type="transmembrane region" description="Helical" evidence="8">
    <location>
        <begin position="168"/>
        <end position="187"/>
    </location>
</feature>
<keyword evidence="4" id="KW-0808">Transferase</keyword>
<feature type="domain" description="Glycosyltransferase RgtA/B/C/D-like" evidence="9">
    <location>
        <begin position="96"/>
        <end position="229"/>
    </location>
</feature>
<reference evidence="10" key="1">
    <citation type="submission" date="2020-10" db="EMBL/GenBank/DDBJ databases">
        <authorList>
            <person name="Castelo-Branco R."/>
            <person name="Eusebio N."/>
            <person name="Adriana R."/>
            <person name="Vieira A."/>
            <person name="Brugerolle De Fraissinette N."/>
            <person name="Rezende De Castro R."/>
            <person name="Schneider M.P."/>
            <person name="Vasconcelos V."/>
            <person name="Leao P.N."/>
        </authorList>
    </citation>
    <scope>NUCLEOTIDE SEQUENCE</scope>
    <source>
        <strain evidence="10">LEGE 11480</strain>
    </source>
</reference>
<name>A0A928Z327_9CYAN</name>
<feature type="transmembrane region" description="Helical" evidence="8">
    <location>
        <begin position="143"/>
        <end position="162"/>
    </location>
</feature>
<evidence type="ECO:0000259" key="9">
    <source>
        <dbReference type="Pfam" id="PF13231"/>
    </source>
</evidence>
<evidence type="ECO:0000256" key="5">
    <source>
        <dbReference type="ARBA" id="ARBA00022692"/>
    </source>
</evidence>
<evidence type="ECO:0000256" key="7">
    <source>
        <dbReference type="ARBA" id="ARBA00023136"/>
    </source>
</evidence>
<evidence type="ECO:0000256" key="4">
    <source>
        <dbReference type="ARBA" id="ARBA00022679"/>
    </source>
</evidence>
<keyword evidence="11" id="KW-1185">Reference proteome</keyword>
<dbReference type="GO" id="GO:0005886">
    <property type="term" value="C:plasma membrane"/>
    <property type="evidence" value="ECO:0007669"/>
    <property type="project" value="UniProtKB-SubCell"/>
</dbReference>
<gene>
    <name evidence="10" type="ORF">IQ266_10705</name>
</gene>
<comment type="subcellular location">
    <subcellularLocation>
        <location evidence="1">Cell membrane</location>
        <topology evidence="1">Multi-pass membrane protein</topology>
    </subcellularLocation>
</comment>
<dbReference type="PANTHER" id="PTHR33908">
    <property type="entry name" value="MANNOSYLTRANSFERASE YKCB-RELATED"/>
    <property type="match status" value="1"/>
</dbReference>
<dbReference type="Proteomes" id="UP000625316">
    <property type="component" value="Unassembled WGS sequence"/>
</dbReference>
<dbReference type="PANTHER" id="PTHR33908:SF11">
    <property type="entry name" value="MEMBRANE PROTEIN"/>
    <property type="match status" value="1"/>
</dbReference>
<feature type="transmembrane region" description="Helical" evidence="8">
    <location>
        <begin position="366"/>
        <end position="386"/>
    </location>
</feature>
<protein>
    <submittedName>
        <fullName evidence="10">Glycosyltransferase family 39 protein</fullName>
    </submittedName>
</protein>
<keyword evidence="2" id="KW-1003">Cell membrane</keyword>
<dbReference type="InterPro" id="IPR038731">
    <property type="entry name" value="RgtA/B/C-like"/>
</dbReference>
<organism evidence="10 11">
    <name type="scientific">Romeriopsis navalis LEGE 11480</name>
    <dbReference type="NCBI Taxonomy" id="2777977"/>
    <lineage>
        <taxon>Bacteria</taxon>
        <taxon>Bacillati</taxon>
        <taxon>Cyanobacteriota</taxon>
        <taxon>Cyanophyceae</taxon>
        <taxon>Leptolyngbyales</taxon>
        <taxon>Leptolyngbyaceae</taxon>
        <taxon>Romeriopsis</taxon>
        <taxon>Romeriopsis navalis</taxon>
    </lineage>
</organism>
<dbReference type="EMBL" id="JADEXQ010000031">
    <property type="protein sequence ID" value="MBE9030199.1"/>
    <property type="molecule type" value="Genomic_DNA"/>
</dbReference>
<feature type="transmembrane region" description="Helical" evidence="8">
    <location>
        <begin position="398"/>
        <end position="420"/>
    </location>
</feature>
<keyword evidence="3" id="KW-0328">Glycosyltransferase</keyword>
<sequence>MKRFSGLRGMVRFIPIVIITLGIVFRISHLDAKVYWGDEVYSSLRIFGHSTQTLVKTVATSQPVSAEILQQFQQKSPSLGVADTVKVLAKEDAHLPPLYFVLARLWADVFGDSIVALRSLSVLFSLLALPCFYGLALELFGQVSVAWMMVLLAVSSPVQLVFAQEARFYSLWVLTTALASWCLLRALRQKTWMSWGIFTLTLILNLYGQFLALLTLAGYGVYVLLTHYWGQQQPIVTGNATAIDAPASDALPPGYVGRPFYAMRGEASGATAAMGATAASGIAASVSLPSFDLWRWRSVGQFMLASGLGVLAFVPWLWIYLTRTQVNNHDRIDQSTSLVNLARSWFVNFSRLFIDFNWDAASPKPVLLVLALATLGCVAVVAWALYRMCREVPLQTSLFVIVLIGLIPLLLVKMALHGAFPARYLLPTYMGIHLALAYGLGTRLSVLTNPPQRRVYSAIAAAILGVGLLSCASNVNAEAWWHKQFSNCNPAIARRVNQATRPLIISDGSGGVFFDHALSNLLSLAHYVSPQTQFQIAIAPQVPQVAAGFSEQFVVTPSQTLVKGLAAQSKSGALIPLQSLTQEYRESLVCLWQLD</sequence>
<feature type="transmembrane region" description="Helical" evidence="8">
    <location>
        <begin position="426"/>
        <end position="446"/>
    </location>
</feature>
<dbReference type="RefSeq" id="WP_264325026.1">
    <property type="nucleotide sequence ID" value="NZ_JADEXQ010000031.1"/>
</dbReference>
<evidence type="ECO:0000256" key="1">
    <source>
        <dbReference type="ARBA" id="ARBA00004651"/>
    </source>
</evidence>